<sequence>MKILFVGPNQGTAYQRRKALERLGHETHAINPEHCLSKRKPWPKLHKETGGYFVKRRVTKWVLESMGDERYDLAWVDWCRYVDASLVGEIRRRCGRVVNYNNDDPLGSRDGIMWSLYRSTIPLYDLVVVMREQNVAEAEARGARKVLRVYMSADEVAHAPRVVEESERAQWESDVLFLGTWFPERGPFMAELIRQGVPLSIRGGQWKKAKEWPLLRSVWKGPGTASDDEYAWRIQGAKVCLGLLSKGNRDLHTQRTMEIPLLGGLLCAERTEEHERLYQDWDEAVFWSNAEECAEVCRRLLDDEPKRRAIARAGRERCLANATQNEKVLERVLAEAFCEV</sequence>
<dbReference type="AlphaFoldDB" id="A0AAU7CLP6"/>
<dbReference type="RefSeq" id="WP_406699012.1">
    <property type="nucleotide sequence ID" value="NZ_CP155447.1"/>
</dbReference>
<protein>
    <submittedName>
        <fullName evidence="2">Glycosyltransferase</fullName>
        <ecNumber evidence="2">2.4.-.-</ecNumber>
    </submittedName>
</protein>
<dbReference type="EMBL" id="CP155447">
    <property type="protein sequence ID" value="XBH06160.1"/>
    <property type="molecule type" value="Genomic_DNA"/>
</dbReference>
<evidence type="ECO:0000259" key="1">
    <source>
        <dbReference type="Pfam" id="PF13524"/>
    </source>
</evidence>
<evidence type="ECO:0000313" key="2">
    <source>
        <dbReference type="EMBL" id="XBH06160.1"/>
    </source>
</evidence>
<gene>
    <name evidence="2" type="ORF">V5E97_09025</name>
</gene>
<reference evidence="2" key="1">
    <citation type="submission" date="2024-05" db="EMBL/GenBank/DDBJ databases">
        <title>Planctomycetes of the genus Singulisphaera possess chitinolytic capabilities.</title>
        <authorList>
            <person name="Ivanova A."/>
        </authorList>
    </citation>
    <scope>NUCLEOTIDE SEQUENCE</scope>
    <source>
        <strain evidence="2">Ch08T</strain>
    </source>
</reference>
<organism evidence="2">
    <name type="scientific">Singulisphaera sp. Ch08</name>
    <dbReference type="NCBI Taxonomy" id="3120278"/>
    <lineage>
        <taxon>Bacteria</taxon>
        <taxon>Pseudomonadati</taxon>
        <taxon>Planctomycetota</taxon>
        <taxon>Planctomycetia</taxon>
        <taxon>Isosphaerales</taxon>
        <taxon>Isosphaeraceae</taxon>
        <taxon>Singulisphaera</taxon>
    </lineage>
</organism>
<dbReference type="GO" id="GO:0016757">
    <property type="term" value="F:glycosyltransferase activity"/>
    <property type="evidence" value="ECO:0007669"/>
    <property type="project" value="UniProtKB-KW"/>
</dbReference>
<dbReference type="SUPFAM" id="SSF53756">
    <property type="entry name" value="UDP-Glycosyltransferase/glycogen phosphorylase"/>
    <property type="match status" value="1"/>
</dbReference>
<keyword evidence="2" id="KW-0328">Glycosyltransferase</keyword>
<dbReference type="EC" id="2.4.-.-" evidence="2"/>
<accession>A0AAU7CLP6</accession>
<dbReference type="InterPro" id="IPR055259">
    <property type="entry name" value="YkvP/CgeB_Glyco_trans-like"/>
</dbReference>
<dbReference type="Pfam" id="PF13524">
    <property type="entry name" value="Glyco_trans_1_2"/>
    <property type="match status" value="1"/>
</dbReference>
<keyword evidence="2" id="KW-0808">Transferase</keyword>
<feature type="domain" description="Spore protein YkvP/CgeB glycosyl transferase-like" evidence="1">
    <location>
        <begin position="194"/>
        <end position="324"/>
    </location>
</feature>
<proteinExistence type="predicted"/>
<name>A0AAU7CLP6_9BACT</name>